<proteinExistence type="predicted"/>
<reference evidence="2 3" key="1">
    <citation type="submission" date="2016-10" db="EMBL/GenBank/DDBJ databases">
        <authorList>
            <person name="de Groot N.N."/>
        </authorList>
    </citation>
    <scope>NUCLEOTIDE SEQUENCE [LARGE SCALE GENOMIC DNA]</scope>
    <source>
        <strain evidence="2 3">PYCC 4715</strain>
    </source>
</reference>
<protein>
    <submittedName>
        <fullName evidence="2">CIC11C00000003194</fullName>
    </submittedName>
</protein>
<dbReference type="Proteomes" id="UP000182259">
    <property type="component" value="Chromosome I"/>
</dbReference>
<evidence type="ECO:0000313" key="2">
    <source>
        <dbReference type="EMBL" id="SGZ49645.1"/>
    </source>
</evidence>
<organism evidence="2 3">
    <name type="scientific">Sungouiella intermedia</name>
    <dbReference type="NCBI Taxonomy" id="45354"/>
    <lineage>
        <taxon>Eukaryota</taxon>
        <taxon>Fungi</taxon>
        <taxon>Dikarya</taxon>
        <taxon>Ascomycota</taxon>
        <taxon>Saccharomycotina</taxon>
        <taxon>Pichiomycetes</taxon>
        <taxon>Metschnikowiaceae</taxon>
        <taxon>Sungouiella</taxon>
    </lineage>
</organism>
<dbReference type="AlphaFoldDB" id="A0A1L0FYR6"/>
<feature type="region of interest" description="Disordered" evidence="1">
    <location>
        <begin position="44"/>
        <end position="63"/>
    </location>
</feature>
<evidence type="ECO:0000256" key="1">
    <source>
        <dbReference type="SAM" id="MobiDB-lite"/>
    </source>
</evidence>
<gene>
    <name evidence="2" type="ORF">SAMEA4029009_CIC11G00000003194</name>
</gene>
<accession>A0A1L0FYR6</accession>
<sequence>MSSFLPFLRGLGSASFGEVVNDEEVAKGGKSRLEDIGEEIGLNNSGLIDAGGSLDESSKINFL</sequence>
<dbReference type="EMBL" id="LT635764">
    <property type="protein sequence ID" value="SGZ49645.1"/>
    <property type="molecule type" value="Genomic_DNA"/>
</dbReference>
<evidence type="ECO:0000313" key="3">
    <source>
        <dbReference type="Proteomes" id="UP000182259"/>
    </source>
</evidence>
<name>A0A1L0FYR6_9ASCO</name>